<dbReference type="InterPro" id="IPR013083">
    <property type="entry name" value="Znf_RING/FYVE/PHD"/>
</dbReference>
<feature type="domain" description="RING-type" evidence="2">
    <location>
        <begin position="199"/>
        <end position="241"/>
    </location>
</feature>
<dbReference type="AlphaFoldDB" id="A0A9N7NSD1"/>
<keyword evidence="4" id="KW-1185">Reference proteome</keyword>
<proteinExistence type="predicted"/>
<evidence type="ECO:0000313" key="3">
    <source>
        <dbReference type="EMBL" id="CAA0841902.1"/>
    </source>
</evidence>
<dbReference type="Gene3D" id="3.30.40.10">
    <property type="entry name" value="Zinc/RING finger domain, C3HC4 (zinc finger)"/>
    <property type="match status" value="1"/>
</dbReference>
<keyword evidence="1" id="KW-0862">Zinc</keyword>
<accession>A0A9N7NSD1</accession>
<dbReference type="PROSITE" id="PS50089">
    <property type="entry name" value="ZF_RING_2"/>
    <property type="match status" value="1"/>
</dbReference>
<organism evidence="3 4">
    <name type="scientific">Striga hermonthica</name>
    <name type="common">Purple witchweed</name>
    <name type="synonym">Buchnera hermonthica</name>
    <dbReference type="NCBI Taxonomy" id="68872"/>
    <lineage>
        <taxon>Eukaryota</taxon>
        <taxon>Viridiplantae</taxon>
        <taxon>Streptophyta</taxon>
        <taxon>Embryophyta</taxon>
        <taxon>Tracheophyta</taxon>
        <taxon>Spermatophyta</taxon>
        <taxon>Magnoliopsida</taxon>
        <taxon>eudicotyledons</taxon>
        <taxon>Gunneridae</taxon>
        <taxon>Pentapetalae</taxon>
        <taxon>asterids</taxon>
        <taxon>lamiids</taxon>
        <taxon>Lamiales</taxon>
        <taxon>Orobanchaceae</taxon>
        <taxon>Buchnereae</taxon>
        <taxon>Striga</taxon>
    </lineage>
</organism>
<sequence length="257" mass="29067">MDPNPVDNRRRPGYKYRHHIEIDEGRVNTNRRVPLKGGCEFEFQIRTNFILKPRDSGAGETTLSSETISDPIILCDHKWQLFLCSRIRMREYWMTEAHIQEMIHEAFDLCRSTVLSTADRGPRVIPVTVRIDVCTVQQDGEELDAAVDRAITVPSLMPVRVGGGLYEELGFPLAIFVMKNMGRSRLEDVVLGLGLMRRCPICERAPTLGAQLLTTECGHTFHSHCIVGSLRKKKNSCPVCNVPVYDENPKTISSKTK</sequence>
<gene>
    <name evidence="3" type="ORF">SHERM_07777</name>
</gene>
<dbReference type="OrthoDB" id="902312at2759"/>
<dbReference type="GO" id="GO:0008270">
    <property type="term" value="F:zinc ion binding"/>
    <property type="evidence" value="ECO:0007669"/>
    <property type="project" value="UniProtKB-KW"/>
</dbReference>
<dbReference type="Proteomes" id="UP001153555">
    <property type="component" value="Unassembled WGS sequence"/>
</dbReference>
<dbReference type="SUPFAM" id="SSF57850">
    <property type="entry name" value="RING/U-box"/>
    <property type="match status" value="1"/>
</dbReference>
<dbReference type="InterPro" id="IPR001841">
    <property type="entry name" value="Znf_RING"/>
</dbReference>
<dbReference type="EMBL" id="CACSLK010034598">
    <property type="protein sequence ID" value="CAA0841902.1"/>
    <property type="molecule type" value="Genomic_DNA"/>
</dbReference>
<comment type="caution">
    <text evidence="3">The sequence shown here is derived from an EMBL/GenBank/DDBJ whole genome shotgun (WGS) entry which is preliminary data.</text>
</comment>
<dbReference type="SMART" id="SM00184">
    <property type="entry name" value="RING"/>
    <property type="match status" value="1"/>
</dbReference>
<keyword evidence="1" id="KW-0863">Zinc-finger</keyword>
<keyword evidence="1" id="KW-0479">Metal-binding</keyword>
<reference evidence="3" key="1">
    <citation type="submission" date="2019-12" db="EMBL/GenBank/DDBJ databases">
        <authorList>
            <person name="Scholes J."/>
        </authorList>
    </citation>
    <scope>NUCLEOTIDE SEQUENCE</scope>
</reference>
<evidence type="ECO:0000256" key="1">
    <source>
        <dbReference type="PROSITE-ProRule" id="PRU00175"/>
    </source>
</evidence>
<evidence type="ECO:0000259" key="2">
    <source>
        <dbReference type="PROSITE" id="PS50089"/>
    </source>
</evidence>
<protein>
    <submittedName>
        <fullName evidence="3">RING/U-box superfamily protein</fullName>
    </submittedName>
</protein>
<dbReference type="Pfam" id="PF13639">
    <property type="entry name" value="zf-RING_2"/>
    <property type="match status" value="1"/>
</dbReference>
<evidence type="ECO:0000313" key="4">
    <source>
        <dbReference type="Proteomes" id="UP001153555"/>
    </source>
</evidence>
<name>A0A9N7NSD1_STRHE</name>